<feature type="domain" description="Cep57 centrosome microtubule-binding" evidence="9">
    <location>
        <begin position="379"/>
        <end position="450"/>
    </location>
</feature>
<dbReference type="Pfam" id="PF14073">
    <property type="entry name" value="Cep57_CLD"/>
    <property type="match status" value="1"/>
</dbReference>
<gene>
    <name evidence="12" type="primary">cep57</name>
</gene>
<evidence type="ECO:0000259" key="9">
    <source>
        <dbReference type="Pfam" id="PF06657"/>
    </source>
</evidence>
<evidence type="ECO:0000256" key="2">
    <source>
        <dbReference type="ARBA" id="ARBA00008179"/>
    </source>
</evidence>
<protein>
    <submittedName>
        <fullName evidence="12">Centrosomal protein of 57 kDa isoform X1</fullName>
    </submittedName>
</protein>
<organism evidence="11 12">
    <name type="scientific">Salmo salar</name>
    <name type="common">Atlantic salmon</name>
    <dbReference type="NCBI Taxonomy" id="8030"/>
    <lineage>
        <taxon>Eukaryota</taxon>
        <taxon>Metazoa</taxon>
        <taxon>Chordata</taxon>
        <taxon>Craniata</taxon>
        <taxon>Vertebrata</taxon>
        <taxon>Euteleostomi</taxon>
        <taxon>Actinopterygii</taxon>
        <taxon>Neopterygii</taxon>
        <taxon>Teleostei</taxon>
        <taxon>Protacanthopterygii</taxon>
        <taxon>Salmoniformes</taxon>
        <taxon>Salmonidae</taxon>
        <taxon>Salmoninae</taxon>
        <taxon>Salmo</taxon>
    </lineage>
</organism>
<feature type="compositionally biased region" description="Basic and acidic residues" evidence="8">
    <location>
        <begin position="94"/>
        <end position="125"/>
    </location>
</feature>
<dbReference type="InterPro" id="IPR024957">
    <property type="entry name" value="Cep57_MT-bd_dom"/>
</dbReference>
<dbReference type="STRING" id="8030.ENSSSAP00000074404"/>
<evidence type="ECO:0000256" key="1">
    <source>
        <dbReference type="ARBA" id="ARBA00004300"/>
    </source>
</evidence>
<dbReference type="RefSeq" id="XP_014018962.1">
    <property type="nucleotide sequence ID" value="XM_014163487.2"/>
</dbReference>
<reference evidence="12" key="1">
    <citation type="submission" date="2025-08" db="UniProtKB">
        <authorList>
            <consortium name="RefSeq"/>
        </authorList>
    </citation>
    <scope>IDENTIFICATION</scope>
</reference>
<dbReference type="Pfam" id="PF06657">
    <property type="entry name" value="Cep57_MT_bd"/>
    <property type="match status" value="1"/>
</dbReference>
<feature type="region of interest" description="Disordered" evidence="8">
    <location>
        <begin position="460"/>
        <end position="490"/>
    </location>
</feature>
<sequence>MERVSKPSVGREKELSVGVMSDSLSLPSYKDYPAGRPFVNTSLPSYTLTTRNTHVPCRTLPSKAFPESSSAAILSALMNLQEKIRKLELERGRTERSLHSLKKETSHTDLRSDTHKPTDTRERETSNQSEPNPGERRDHFCLRVNRCSPSLSLSPSVPSVLVTQLAAAEARCKLLDRQLEYMRKMVRNAEADRTTLLKRQVSLEMTRSAAPAPDSTHQAQLEKLELLEQEYQRLTRTQNHAERKIRELELKLLEEEHQRKLVQNQANQLQTGLEANRILIRSVSLSPRLPKARSTTREKKHFSKKPALQQASHTQPHYRLSLGDVPFVAGKSVGCSHSVRANVQSVLSLLKQHQPQLCNARVLSHTPLAQQANGSHSDSGSSSSCGEELSDLLLALQDELGHMSLEQQELVRQAEACVCEQERRGVEREQKALLRRMERKGEQISKLRRHQAQVKRFTRDARGQKQGGEVKVTTRSRSAGAVKVGPGDRSRESLTLLRDMRCLQTSLRPNQPQWSY</sequence>
<dbReference type="OMA" id="TQNNAEM"/>
<evidence type="ECO:0000256" key="8">
    <source>
        <dbReference type="SAM" id="MobiDB-lite"/>
    </source>
</evidence>
<dbReference type="Bgee" id="ENSSSAG00000064735">
    <property type="expression patterns" value="Expressed in semen and 25 other cell types or tissues"/>
</dbReference>
<dbReference type="GO" id="GO:0005813">
    <property type="term" value="C:centrosome"/>
    <property type="evidence" value="ECO:0007669"/>
    <property type="project" value="UniProtKB-SubCell"/>
</dbReference>
<dbReference type="InterPro" id="IPR025913">
    <property type="entry name" value="Cep57_CLD"/>
</dbReference>
<dbReference type="AlphaFoldDB" id="A0A1S3NU84"/>
<evidence type="ECO:0000313" key="12">
    <source>
        <dbReference type="RefSeq" id="XP_014018962.1"/>
    </source>
</evidence>
<evidence type="ECO:0000256" key="7">
    <source>
        <dbReference type="SAM" id="Coils"/>
    </source>
</evidence>
<evidence type="ECO:0000259" key="10">
    <source>
        <dbReference type="Pfam" id="PF14073"/>
    </source>
</evidence>
<evidence type="ECO:0000256" key="5">
    <source>
        <dbReference type="ARBA" id="ARBA00023054"/>
    </source>
</evidence>
<dbReference type="OrthoDB" id="76453at2759"/>
<comment type="similarity">
    <text evidence="2">Belongs to the translokin family.</text>
</comment>
<keyword evidence="11" id="KW-1185">Reference proteome</keyword>
<keyword evidence="5 7" id="KW-0175">Coiled coil</keyword>
<dbReference type="InterPro" id="IPR051756">
    <property type="entry name" value="Centrosomal_MT-associated"/>
</dbReference>
<comment type="subcellular location">
    <subcellularLocation>
        <location evidence="1">Cytoplasm</location>
        <location evidence="1">Cytoskeleton</location>
        <location evidence="1">Microtubule organizing center</location>
        <location evidence="1">Centrosome</location>
    </subcellularLocation>
</comment>
<feature type="region of interest" description="Disordered" evidence="8">
    <location>
        <begin position="94"/>
        <end position="138"/>
    </location>
</feature>
<evidence type="ECO:0000256" key="6">
    <source>
        <dbReference type="ARBA" id="ARBA00023212"/>
    </source>
</evidence>
<dbReference type="Proteomes" id="UP001652741">
    <property type="component" value="Chromosome ssa20"/>
</dbReference>
<feature type="region of interest" description="Disordered" evidence="8">
    <location>
        <begin position="289"/>
        <end position="314"/>
    </location>
</feature>
<dbReference type="GO" id="GO:0008017">
    <property type="term" value="F:microtubule binding"/>
    <property type="evidence" value="ECO:0007669"/>
    <property type="project" value="InterPro"/>
</dbReference>
<keyword evidence="6" id="KW-0206">Cytoskeleton</keyword>
<dbReference type="KEGG" id="sasa:106581428"/>
<dbReference type="GO" id="GO:0005874">
    <property type="term" value="C:microtubule"/>
    <property type="evidence" value="ECO:0007669"/>
    <property type="project" value="UniProtKB-KW"/>
</dbReference>
<evidence type="ECO:0000313" key="11">
    <source>
        <dbReference type="Proteomes" id="UP001652741"/>
    </source>
</evidence>
<feature type="domain" description="Cep57 centrosome localisation" evidence="10">
    <location>
        <begin position="72"/>
        <end position="279"/>
    </location>
</feature>
<evidence type="ECO:0000256" key="4">
    <source>
        <dbReference type="ARBA" id="ARBA00022701"/>
    </source>
</evidence>
<keyword evidence="3" id="KW-0963">Cytoplasm</keyword>
<dbReference type="PANTHER" id="PTHR19336">
    <property type="entry name" value="UNCHARACTERIZED DUF1167"/>
    <property type="match status" value="1"/>
</dbReference>
<dbReference type="GO" id="GO:0043015">
    <property type="term" value="F:gamma-tubulin binding"/>
    <property type="evidence" value="ECO:0007669"/>
    <property type="project" value="InterPro"/>
</dbReference>
<dbReference type="PANTHER" id="PTHR19336:SF11">
    <property type="entry name" value="CENTROSOMAL PROTEIN OF 57 KDA"/>
    <property type="match status" value="1"/>
</dbReference>
<evidence type="ECO:0000256" key="3">
    <source>
        <dbReference type="ARBA" id="ARBA00022490"/>
    </source>
</evidence>
<dbReference type="PaxDb" id="8030-ENSSSAP00000074404"/>
<feature type="coiled-coil region" evidence="7">
    <location>
        <begin position="217"/>
        <end position="265"/>
    </location>
</feature>
<proteinExistence type="inferred from homology"/>
<accession>A0A1S3NU84</accession>
<dbReference type="GO" id="GO:0042802">
    <property type="term" value="F:identical protein binding"/>
    <property type="evidence" value="ECO:0007669"/>
    <property type="project" value="InterPro"/>
</dbReference>
<keyword evidence="4" id="KW-0493">Microtubule</keyword>
<dbReference type="Gene3D" id="1.20.58.90">
    <property type="match status" value="1"/>
</dbReference>
<name>A0A1S3NU84_SALSA</name>